<comment type="caution">
    <text evidence="2">The sequence shown here is derived from an EMBL/GenBank/DDBJ whole genome shotgun (WGS) entry which is preliminary data.</text>
</comment>
<dbReference type="Proteomes" id="UP001184861">
    <property type="component" value="Unassembled WGS sequence"/>
</dbReference>
<proteinExistence type="predicted"/>
<dbReference type="GO" id="GO:0003677">
    <property type="term" value="F:DNA binding"/>
    <property type="evidence" value="ECO:0007669"/>
    <property type="project" value="InterPro"/>
</dbReference>
<accession>A0AAE3YDP1</accession>
<evidence type="ECO:0000313" key="3">
    <source>
        <dbReference type="Proteomes" id="UP001184861"/>
    </source>
</evidence>
<dbReference type="SUPFAM" id="SSF52540">
    <property type="entry name" value="P-loop containing nucleoside triphosphate hydrolases"/>
    <property type="match status" value="1"/>
</dbReference>
<gene>
    <name evidence="2" type="ORF">J2787_003695</name>
</gene>
<feature type="domain" description="Helicase ATP-binding" evidence="1">
    <location>
        <begin position="54"/>
        <end position="242"/>
    </location>
</feature>
<dbReference type="AlphaFoldDB" id="A0AAE3YDP1"/>
<protein>
    <submittedName>
        <fullName evidence="2">HD-GYP domain-containing protein (C-di-GMP phosphodiesterase class II)</fullName>
    </submittedName>
</protein>
<dbReference type="Gene3D" id="3.40.50.300">
    <property type="entry name" value="P-loop containing nucleotide triphosphate hydrolases"/>
    <property type="match status" value="1"/>
</dbReference>
<evidence type="ECO:0000259" key="1">
    <source>
        <dbReference type="PROSITE" id="PS51192"/>
    </source>
</evidence>
<dbReference type="RefSeq" id="WP_309947554.1">
    <property type="nucleotide sequence ID" value="NZ_JAVDQY010000004.1"/>
</dbReference>
<evidence type="ECO:0000313" key="2">
    <source>
        <dbReference type="EMBL" id="MDR6528276.1"/>
    </source>
</evidence>
<dbReference type="EMBL" id="JAVDQY010000004">
    <property type="protein sequence ID" value="MDR6528276.1"/>
    <property type="molecule type" value="Genomic_DNA"/>
</dbReference>
<dbReference type="InterPro" id="IPR014001">
    <property type="entry name" value="Helicase_ATP-bd"/>
</dbReference>
<dbReference type="GO" id="GO:0016787">
    <property type="term" value="F:hydrolase activity"/>
    <property type="evidence" value="ECO:0007669"/>
    <property type="project" value="InterPro"/>
</dbReference>
<sequence length="801" mass="93916">MNNTLPNSYFEDYPIEFKQINPSDFNEHYDVSEKIQIFPNNDGFISDSLMPILEAGYEVQNTVVINAGVGQGKSKSVIDLAVKYANDDNYLVIVAVPFNNLIHQYIEDFSNLTDKDKVFNIQELPLIKFSREENNSDFNANDYNIHIMTVNALLGNGGEWQGLQSKKRIAYFEKLVSACRGGKKLVIIFDEIHDSIYNFKEENIFNLWKFQGTVHKIITVSATYNEASKEVIKYLSELTKKRIQIIESERKRFTERQSRLHVNFYSGYEIEKDARLVSLIDDLVQRNKHFDIMLYSKSLAKKMIKKPQKESDKFYVPNILYSVKDKINRCYRDSLNLNANKTYDSTKINIGTNFTTGVNIKAEEHNFIIILPIEAKIDFVSYRGVFTSGLNAVTQSLARQRKQGDIYVFLPTPSQIVEENFPHSFDQKQVLKSVFDKFLHDKKTYFTYTDTNLESVIVNNEYNELKETVQDQISLVERIEETERKGMNRLVFPKKEIFILEKGEKLLIKNFFKGDLSGYLLWAAITNQFLNCRLESLDISEKIYLSSENLFEEISNIYYNELKFISSLWKFPNDEIEFSHNLSGFELIEYFEEFFFKSFEVRIDIKKLTQADVAKIYKALFQLVFDVNFESGKELQKLYFKSSVYFSMNVDLNDTFIAERLNSNQKEIIKLYQDWWKLVSLLDSEKEKMLLKHKLPNNPSQKFISLFNELDIDNNLELLKSMDKIISKSIIPFKDTLKKQQSKKHRIESFYSLLIKTFFDGNLKSTRILSKPVNVYVLEDLKFKDSELINLIYNKFPEYIF</sequence>
<organism evidence="2 3">
    <name type="scientific">Chryseobacterium rhizosphaerae</name>
    <dbReference type="NCBI Taxonomy" id="395937"/>
    <lineage>
        <taxon>Bacteria</taxon>
        <taxon>Pseudomonadati</taxon>
        <taxon>Bacteroidota</taxon>
        <taxon>Flavobacteriia</taxon>
        <taxon>Flavobacteriales</taxon>
        <taxon>Weeksellaceae</taxon>
        <taxon>Chryseobacterium group</taxon>
        <taxon>Chryseobacterium</taxon>
    </lineage>
</organism>
<dbReference type="GO" id="GO:0005524">
    <property type="term" value="F:ATP binding"/>
    <property type="evidence" value="ECO:0007669"/>
    <property type="project" value="InterPro"/>
</dbReference>
<dbReference type="InterPro" id="IPR027417">
    <property type="entry name" value="P-loop_NTPase"/>
</dbReference>
<reference evidence="2" key="1">
    <citation type="submission" date="2023-07" db="EMBL/GenBank/DDBJ databases">
        <title>Sorghum-associated microbial communities from plants grown in Nebraska, USA.</title>
        <authorList>
            <person name="Schachtman D."/>
        </authorList>
    </citation>
    <scope>NUCLEOTIDE SEQUENCE</scope>
    <source>
        <strain evidence="2">DS2360</strain>
    </source>
</reference>
<dbReference type="InterPro" id="IPR006935">
    <property type="entry name" value="Helicase/UvrB_N"/>
</dbReference>
<dbReference type="Pfam" id="PF04851">
    <property type="entry name" value="ResIII"/>
    <property type="match status" value="1"/>
</dbReference>
<name>A0AAE3YDP1_9FLAO</name>
<dbReference type="PROSITE" id="PS51192">
    <property type="entry name" value="HELICASE_ATP_BIND_1"/>
    <property type="match status" value="1"/>
</dbReference>